<dbReference type="Proteomes" id="UP001337655">
    <property type="component" value="Unassembled WGS sequence"/>
</dbReference>
<accession>A0AAV9PSN8</accession>
<proteinExistence type="predicted"/>
<sequence length="75" mass="8371">MASQAPCLIAHIITELAMTALSLWLSWLRSPREAGAERDIENMLADVRLETQTKREKLRDISADLPVARRRGGGL</sequence>
<gene>
    <name evidence="1" type="ORF">LTR77_000982</name>
</gene>
<evidence type="ECO:0000313" key="1">
    <source>
        <dbReference type="EMBL" id="KAK5175842.1"/>
    </source>
</evidence>
<organism evidence="1 2">
    <name type="scientific">Saxophila tyrrhenica</name>
    <dbReference type="NCBI Taxonomy" id="1690608"/>
    <lineage>
        <taxon>Eukaryota</taxon>
        <taxon>Fungi</taxon>
        <taxon>Dikarya</taxon>
        <taxon>Ascomycota</taxon>
        <taxon>Pezizomycotina</taxon>
        <taxon>Dothideomycetes</taxon>
        <taxon>Dothideomycetidae</taxon>
        <taxon>Mycosphaerellales</taxon>
        <taxon>Extremaceae</taxon>
        <taxon>Saxophila</taxon>
    </lineage>
</organism>
<dbReference type="AlphaFoldDB" id="A0AAV9PSN8"/>
<keyword evidence="2" id="KW-1185">Reference proteome</keyword>
<dbReference type="GeneID" id="89922331"/>
<dbReference type="EMBL" id="JAVRRT010000001">
    <property type="protein sequence ID" value="KAK5175842.1"/>
    <property type="molecule type" value="Genomic_DNA"/>
</dbReference>
<name>A0AAV9PSN8_9PEZI</name>
<protein>
    <submittedName>
        <fullName evidence="1">Uncharacterized protein</fullName>
    </submittedName>
</protein>
<comment type="caution">
    <text evidence="1">The sequence shown here is derived from an EMBL/GenBank/DDBJ whole genome shotgun (WGS) entry which is preliminary data.</text>
</comment>
<dbReference type="RefSeq" id="XP_064664480.1">
    <property type="nucleotide sequence ID" value="XM_064798246.1"/>
</dbReference>
<reference evidence="1 2" key="1">
    <citation type="submission" date="2023-08" db="EMBL/GenBank/DDBJ databases">
        <title>Black Yeasts Isolated from many extreme environments.</title>
        <authorList>
            <person name="Coleine C."/>
            <person name="Stajich J.E."/>
            <person name="Selbmann L."/>
        </authorList>
    </citation>
    <scope>NUCLEOTIDE SEQUENCE [LARGE SCALE GENOMIC DNA]</scope>
    <source>
        <strain evidence="1 2">CCFEE 5935</strain>
    </source>
</reference>
<evidence type="ECO:0000313" key="2">
    <source>
        <dbReference type="Proteomes" id="UP001337655"/>
    </source>
</evidence>